<protein>
    <submittedName>
        <fullName evidence="1">IdsF</fullName>
    </submittedName>
</protein>
<evidence type="ECO:0000313" key="2">
    <source>
        <dbReference type="Proteomes" id="UP000240212"/>
    </source>
</evidence>
<dbReference type="Proteomes" id="UP000240212">
    <property type="component" value="Unassembled WGS sequence"/>
</dbReference>
<dbReference type="PROSITE" id="PS51257">
    <property type="entry name" value="PROKAR_LIPOPROTEIN"/>
    <property type="match status" value="1"/>
</dbReference>
<accession>A0A2P8VK87</accession>
<organism evidence="1 2">
    <name type="scientific">Siccibacter turicensis</name>
    <dbReference type="NCBI Taxonomy" id="357233"/>
    <lineage>
        <taxon>Bacteria</taxon>
        <taxon>Pseudomonadati</taxon>
        <taxon>Pseudomonadota</taxon>
        <taxon>Gammaproteobacteria</taxon>
        <taxon>Enterobacterales</taxon>
        <taxon>Enterobacteriaceae</taxon>
        <taxon>Siccibacter</taxon>
    </lineage>
</organism>
<dbReference type="OrthoDB" id="6623352at2"/>
<evidence type="ECO:0000313" key="1">
    <source>
        <dbReference type="EMBL" id="PSN07952.1"/>
    </source>
</evidence>
<reference evidence="1 2" key="1">
    <citation type="submission" date="2018-03" db="EMBL/GenBank/DDBJ databases">
        <title>Draft genome sequence of the first documented clinical Siccibacter turicensis isolate in Austria.</title>
        <authorList>
            <person name="Lepuschitz S."/>
            <person name="Pekard-Amenitsch S."/>
            <person name="Haunold R."/>
            <person name="Schill S."/>
            <person name="Mach R."/>
            <person name="Allerberger F."/>
            <person name="Ruppitsch W."/>
            <person name="Forsythe S.J."/>
        </authorList>
    </citation>
    <scope>NUCLEOTIDE SEQUENCE [LARGE SCALE GENOMIC DNA]</scope>
    <source>
        <strain evidence="1 2">6100069499-17</strain>
    </source>
</reference>
<gene>
    <name evidence="1" type="ORF">C7G83_07110</name>
</gene>
<name>A0A2P8VK87_9ENTR</name>
<sequence>MISWKNKTLTIEFLFFSFFLIMTFSTGCLARAKEMISEKYLVSFKSNKSTCILRVNDLPAADSTVANLRTVSLGYNSTAYLENGKNKVELLMGPMNHKDPSTLYKNSSCTVVFSKNTEHSSEELAVFSLNVNEENKISAANSVNHTSLNYGKSIYEGYSKSDKDFGLYKAESELIVRGLPKWSWVHATPVTKEDLPKIRLAYEKIWKMMHERDVHGLESISRISLEELSYAEGISKNIIFMSTDLPQHVLNKELRPVPIDWGKYKLITYKDGRLFRMAVGFFQNSPLKFMDEKGTAVYAYSPYFSIINNNVVLVR</sequence>
<dbReference type="EMBL" id="PYEP01000003">
    <property type="protein sequence ID" value="PSN07952.1"/>
    <property type="molecule type" value="Genomic_DNA"/>
</dbReference>
<proteinExistence type="predicted"/>
<dbReference type="AlphaFoldDB" id="A0A2P8VK87"/>
<keyword evidence="2" id="KW-1185">Reference proteome</keyword>
<comment type="caution">
    <text evidence="1">The sequence shown here is derived from an EMBL/GenBank/DDBJ whole genome shotgun (WGS) entry which is preliminary data.</text>
</comment>